<proteinExistence type="predicted"/>
<dbReference type="NCBIfam" id="TIGR03401">
    <property type="entry name" value="cyanamide_fam"/>
    <property type="match status" value="1"/>
</dbReference>
<evidence type="ECO:0000313" key="1">
    <source>
        <dbReference type="EMBL" id="ORY08094.1"/>
    </source>
</evidence>
<dbReference type="SUPFAM" id="SSF109604">
    <property type="entry name" value="HD-domain/PDEase-like"/>
    <property type="match status" value="1"/>
</dbReference>
<dbReference type="OrthoDB" id="10033309at2759"/>
<sequence>MVSYGFVKVSCDVQKAIPEPKQPTSQSVAELPSSKFAQDTDYFPSWDLDLETLFVTALPHDIGTTEKNMRDTKLSFEFYGGILSREWVLEQINNRDYADVVAEAIIRHQDLGESGFIFTLGLIIQISTILDNVGHLTHLIHPETLDAVNKKYPRDG</sequence>
<dbReference type="AlphaFoldDB" id="A0A1Y1ZD45"/>
<dbReference type="EMBL" id="MCFE01000003">
    <property type="protein sequence ID" value="ORY08094.1"/>
    <property type="molecule type" value="Genomic_DNA"/>
</dbReference>
<gene>
    <name evidence="1" type="ORF">K493DRAFT_322200</name>
</gene>
<accession>A0A1Y1ZD45</accession>
<dbReference type="InParanoid" id="A0A1Y1ZD45"/>
<dbReference type="Proteomes" id="UP000193498">
    <property type="component" value="Unassembled WGS sequence"/>
</dbReference>
<keyword evidence="2" id="KW-1185">Reference proteome</keyword>
<evidence type="ECO:0000313" key="2">
    <source>
        <dbReference type="Proteomes" id="UP000193498"/>
    </source>
</evidence>
<name>A0A1Y1ZD45_9FUNG</name>
<dbReference type="PANTHER" id="PTHR35569:SF1">
    <property type="entry name" value="CYANAMIDE HYDRATASE DDI2-RELATED"/>
    <property type="match status" value="1"/>
</dbReference>
<reference evidence="1 2" key="1">
    <citation type="submission" date="2016-07" db="EMBL/GenBank/DDBJ databases">
        <title>Pervasive Adenine N6-methylation of Active Genes in Fungi.</title>
        <authorList>
            <consortium name="DOE Joint Genome Institute"/>
            <person name="Mondo S.J."/>
            <person name="Dannebaum R.O."/>
            <person name="Kuo R.C."/>
            <person name="Labutti K."/>
            <person name="Haridas S."/>
            <person name="Kuo A."/>
            <person name="Salamov A."/>
            <person name="Ahrendt S.R."/>
            <person name="Lipzen A."/>
            <person name="Sullivan W."/>
            <person name="Andreopoulos W.B."/>
            <person name="Clum A."/>
            <person name="Lindquist E."/>
            <person name="Daum C."/>
            <person name="Ramamoorthy G.K."/>
            <person name="Gryganskyi A."/>
            <person name="Culley D."/>
            <person name="Magnuson J.K."/>
            <person name="James T.Y."/>
            <person name="O'Malley M.A."/>
            <person name="Stajich J.E."/>
            <person name="Spatafora J.W."/>
            <person name="Visel A."/>
            <person name="Grigoriev I.V."/>
        </authorList>
    </citation>
    <scope>NUCLEOTIDE SEQUENCE [LARGE SCALE GENOMIC DNA]</scope>
    <source>
        <strain evidence="1 2">CBS 931.73</strain>
    </source>
</reference>
<organism evidence="1 2">
    <name type="scientific">Basidiobolus meristosporus CBS 931.73</name>
    <dbReference type="NCBI Taxonomy" id="1314790"/>
    <lineage>
        <taxon>Eukaryota</taxon>
        <taxon>Fungi</taxon>
        <taxon>Fungi incertae sedis</taxon>
        <taxon>Zoopagomycota</taxon>
        <taxon>Entomophthoromycotina</taxon>
        <taxon>Basidiobolomycetes</taxon>
        <taxon>Basidiobolales</taxon>
        <taxon>Basidiobolaceae</taxon>
        <taxon>Basidiobolus</taxon>
    </lineage>
</organism>
<dbReference type="InterPro" id="IPR017771">
    <property type="entry name" value="Cyanamide_hydratase_HD"/>
</dbReference>
<dbReference type="PANTHER" id="PTHR35569">
    <property type="entry name" value="CYANAMIDE HYDRATASE DDI2-RELATED"/>
    <property type="match status" value="1"/>
</dbReference>
<comment type="caution">
    <text evidence="1">The sequence shown here is derived from an EMBL/GenBank/DDBJ whole genome shotgun (WGS) entry which is preliminary data.</text>
</comment>
<protein>
    <submittedName>
        <fullName evidence="1">Cyanamide hydratase</fullName>
    </submittedName>
</protein>